<dbReference type="Proteomes" id="UP000593932">
    <property type="component" value="Chromosome"/>
</dbReference>
<sequence length="74" mass="7977">MNRHPGSVQTAPIASNPVGHSTTLATAEPLVKSIDVQAAAAVRNDLYRGSYVGKSYLRRSRRSTSASQSMFRIS</sequence>
<gene>
    <name evidence="2" type="ORF">INQ42_00365</name>
</gene>
<accession>A0A7S6UKX1</accession>
<organism evidence="2 3">
    <name type="scientific">Novilysobacter avium</name>
    <dbReference type="NCBI Taxonomy" id="2781023"/>
    <lineage>
        <taxon>Bacteria</taxon>
        <taxon>Pseudomonadati</taxon>
        <taxon>Pseudomonadota</taxon>
        <taxon>Gammaproteobacteria</taxon>
        <taxon>Lysobacterales</taxon>
        <taxon>Lysobacteraceae</taxon>
        <taxon>Novilysobacter</taxon>
    </lineage>
</organism>
<feature type="compositionally biased region" description="Polar residues" evidence="1">
    <location>
        <begin position="7"/>
        <end position="20"/>
    </location>
</feature>
<keyword evidence="3" id="KW-1185">Reference proteome</keyword>
<dbReference type="EMBL" id="CP063657">
    <property type="protein sequence ID" value="QOW22126.1"/>
    <property type="molecule type" value="Genomic_DNA"/>
</dbReference>
<feature type="region of interest" description="Disordered" evidence="1">
    <location>
        <begin position="1"/>
        <end position="20"/>
    </location>
</feature>
<name>A0A7S6UKX1_9GAMM</name>
<protein>
    <submittedName>
        <fullName evidence="2">Uncharacterized protein</fullName>
    </submittedName>
</protein>
<evidence type="ECO:0000256" key="1">
    <source>
        <dbReference type="SAM" id="MobiDB-lite"/>
    </source>
</evidence>
<evidence type="ECO:0000313" key="3">
    <source>
        <dbReference type="Proteomes" id="UP000593932"/>
    </source>
</evidence>
<reference evidence="2 3" key="1">
    <citation type="submission" date="2020-10" db="EMBL/GenBank/DDBJ databases">
        <title>complete genome sequencing of Lysobacter sp. H23M41.</title>
        <authorList>
            <person name="Bae J.-W."/>
            <person name="Lee S.-Y."/>
        </authorList>
    </citation>
    <scope>NUCLEOTIDE SEQUENCE [LARGE SCALE GENOMIC DNA]</scope>
    <source>
        <strain evidence="2 3">H23M41</strain>
    </source>
</reference>
<proteinExistence type="predicted"/>
<evidence type="ECO:0000313" key="2">
    <source>
        <dbReference type="EMBL" id="QOW22126.1"/>
    </source>
</evidence>
<dbReference type="RefSeq" id="WP_194034672.1">
    <property type="nucleotide sequence ID" value="NZ_CP063657.1"/>
</dbReference>